<accession>A0A1G9AJA0</accession>
<organism evidence="2 3">
    <name type="scientific">Actinopolyspora mzabensis</name>
    <dbReference type="NCBI Taxonomy" id="995066"/>
    <lineage>
        <taxon>Bacteria</taxon>
        <taxon>Bacillati</taxon>
        <taxon>Actinomycetota</taxon>
        <taxon>Actinomycetes</taxon>
        <taxon>Actinopolysporales</taxon>
        <taxon>Actinopolysporaceae</taxon>
        <taxon>Actinopolyspora</taxon>
    </lineage>
</organism>
<dbReference type="AlphaFoldDB" id="A0A1G9AJA0"/>
<dbReference type="OrthoDB" id="5190477at2"/>
<gene>
    <name evidence="2" type="ORF">SAMN04487820_10685</name>
</gene>
<feature type="region of interest" description="Disordered" evidence="1">
    <location>
        <begin position="25"/>
        <end position="48"/>
    </location>
</feature>
<evidence type="ECO:0000313" key="3">
    <source>
        <dbReference type="Proteomes" id="UP000199213"/>
    </source>
</evidence>
<reference evidence="3" key="1">
    <citation type="submission" date="2016-10" db="EMBL/GenBank/DDBJ databases">
        <authorList>
            <person name="Varghese N."/>
            <person name="Submissions S."/>
        </authorList>
    </citation>
    <scope>NUCLEOTIDE SEQUENCE [LARGE SCALE GENOMIC DNA]</scope>
    <source>
        <strain evidence="3">DSM 45460</strain>
    </source>
</reference>
<proteinExistence type="predicted"/>
<sequence>MSQQDGFGVDHEKLNAAVKELRKARDEAKNISEQSESIEPGELTAYDDTTGKAREAFKNRMNGPEGSLRAAAEDIRKKLDEKIVAYDALLREYGLAEDNASVAQRDTERQS</sequence>
<dbReference type="EMBL" id="FNFM01000006">
    <property type="protein sequence ID" value="SDK27422.1"/>
    <property type="molecule type" value="Genomic_DNA"/>
</dbReference>
<dbReference type="RefSeq" id="WP_092628010.1">
    <property type="nucleotide sequence ID" value="NZ_FNFM01000006.1"/>
</dbReference>
<dbReference type="Proteomes" id="UP000199213">
    <property type="component" value="Unassembled WGS sequence"/>
</dbReference>
<protein>
    <recommendedName>
        <fullName evidence="4">Excreted virulence factor EspC, type VII ESX diderm</fullName>
    </recommendedName>
</protein>
<keyword evidence="3" id="KW-1185">Reference proteome</keyword>
<evidence type="ECO:0000256" key="1">
    <source>
        <dbReference type="SAM" id="MobiDB-lite"/>
    </source>
</evidence>
<name>A0A1G9AJA0_ACTMZ</name>
<evidence type="ECO:0008006" key="4">
    <source>
        <dbReference type="Google" id="ProtNLM"/>
    </source>
</evidence>
<evidence type="ECO:0000313" key="2">
    <source>
        <dbReference type="EMBL" id="SDK27422.1"/>
    </source>
</evidence>